<dbReference type="RefSeq" id="WP_055442081.1">
    <property type="nucleotide sequence ID" value="NZ_BAABDZ010000032.1"/>
</dbReference>
<dbReference type="InterPro" id="IPR014234">
    <property type="entry name" value="Spore_CwlD"/>
</dbReference>
<dbReference type="PANTHER" id="PTHR30404">
    <property type="entry name" value="N-ACETYLMURAMOYL-L-ALANINE AMIDASE"/>
    <property type="match status" value="1"/>
</dbReference>
<dbReference type="InterPro" id="IPR050695">
    <property type="entry name" value="N-acetylmuramoyl_amidase_3"/>
</dbReference>
<dbReference type="Pfam" id="PF01520">
    <property type="entry name" value="Amidase_3"/>
    <property type="match status" value="1"/>
</dbReference>
<dbReference type="GO" id="GO:0030288">
    <property type="term" value="C:outer membrane-bounded periplasmic space"/>
    <property type="evidence" value="ECO:0007669"/>
    <property type="project" value="TreeGrafter"/>
</dbReference>
<dbReference type="STRING" id="1325335.GCA_001418025_02664"/>
<gene>
    <name evidence="3" type="ORF">Ga0061060_1316</name>
</gene>
<dbReference type="Gene3D" id="3.40.630.40">
    <property type="entry name" value="Zn-dependent exopeptidases"/>
    <property type="match status" value="1"/>
</dbReference>
<dbReference type="GO" id="GO:0009253">
    <property type="term" value="P:peptidoglycan catabolic process"/>
    <property type="evidence" value="ECO:0007669"/>
    <property type="project" value="InterPro"/>
</dbReference>
<dbReference type="SMART" id="SM00646">
    <property type="entry name" value="Ami_3"/>
    <property type="match status" value="1"/>
</dbReference>
<dbReference type="CDD" id="cd02696">
    <property type="entry name" value="MurNAc-LAA"/>
    <property type="match status" value="1"/>
</dbReference>
<dbReference type="InterPro" id="IPR002508">
    <property type="entry name" value="MurNAc-LAA_cat"/>
</dbReference>
<keyword evidence="1" id="KW-0378">Hydrolase</keyword>
<dbReference type="EMBL" id="CYGZ01000031">
    <property type="protein sequence ID" value="CUA81312.1"/>
    <property type="molecule type" value="Genomic_DNA"/>
</dbReference>
<evidence type="ECO:0000259" key="2">
    <source>
        <dbReference type="SMART" id="SM00646"/>
    </source>
</evidence>
<dbReference type="AlphaFoldDB" id="A0A0K6GRR2"/>
<name>A0A0K6GRR2_9BACL</name>
<dbReference type="NCBIfam" id="TIGR02883">
    <property type="entry name" value="spore_cwlD"/>
    <property type="match status" value="1"/>
</dbReference>
<reference evidence="4" key="1">
    <citation type="submission" date="2015-08" db="EMBL/GenBank/DDBJ databases">
        <authorList>
            <person name="Varghese N."/>
        </authorList>
    </citation>
    <scope>NUCLEOTIDE SEQUENCE [LARGE SCALE GENOMIC DNA]</scope>
    <source>
        <strain evidence="4">DSM 27374</strain>
    </source>
</reference>
<organism evidence="3 4">
    <name type="scientific">Anoxybacillus suryakundensis</name>
    <dbReference type="NCBI Taxonomy" id="1325335"/>
    <lineage>
        <taxon>Bacteria</taxon>
        <taxon>Bacillati</taxon>
        <taxon>Bacillota</taxon>
        <taxon>Bacilli</taxon>
        <taxon>Bacillales</taxon>
        <taxon>Anoxybacillaceae</taxon>
        <taxon>Anoxybacillus</taxon>
    </lineage>
</organism>
<evidence type="ECO:0000313" key="3">
    <source>
        <dbReference type="EMBL" id="CUA81312.1"/>
    </source>
</evidence>
<sequence length="232" mass="26523">MKIRIVVFFIVFVLFLQFYVLHDHSWKAWSLPLSGKIIILDPGHGGPDGGAVGGDVLEKDIALNVALKLRDYLQQQGALVQMTREGDYDLANEQTRGYSRRKIEDLQQRVQLVNDSEADFFISIHLNAIPSPKWRGAQVFYYSSLEENKRLAKFIQQELRVNLENTHRLAKPIQTVYLLKMAKKPGALVEIGFLSNEEERKLLASSVYQEKLAASIYKGILRYVSNERDPSE</sequence>
<protein>
    <submittedName>
        <fullName evidence="3">N-acetylmuramoyl-L-alanine amidase CwlD</fullName>
    </submittedName>
</protein>
<dbReference type="OrthoDB" id="9806267at2"/>
<accession>A0A0K6GRR2</accession>
<dbReference type="SUPFAM" id="SSF53187">
    <property type="entry name" value="Zn-dependent exopeptidases"/>
    <property type="match status" value="1"/>
</dbReference>
<keyword evidence="4" id="KW-1185">Reference proteome</keyword>
<feature type="domain" description="MurNAc-LAA" evidence="2">
    <location>
        <begin position="110"/>
        <end position="221"/>
    </location>
</feature>
<dbReference type="PANTHER" id="PTHR30404:SF0">
    <property type="entry name" value="N-ACETYLMURAMOYL-L-ALANINE AMIDASE AMIC"/>
    <property type="match status" value="1"/>
</dbReference>
<evidence type="ECO:0000313" key="4">
    <source>
        <dbReference type="Proteomes" id="UP000182738"/>
    </source>
</evidence>
<dbReference type="Proteomes" id="UP000182738">
    <property type="component" value="Unassembled WGS sequence"/>
</dbReference>
<proteinExistence type="predicted"/>
<dbReference type="GO" id="GO:0008745">
    <property type="term" value="F:N-acetylmuramoyl-L-alanine amidase activity"/>
    <property type="evidence" value="ECO:0007669"/>
    <property type="project" value="InterPro"/>
</dbReference>
<evidence type="ECO:0000256" key="1">
    <source>
        <dbReference type="ARBA" id="ARBA00022801"/>
    </source>
</evidence>